<reference evidence="2 3" key="1">
    <citation type="journal article" date="2005" name="Nature">
        <title>The map-based sequence of the rice genome.</title>
        <authorList>
            <consortium name="International rice genome sequencing project (IRGSP)"/>
            <person name="Matsumoto T."/>
            <person name="Wu J."/>
            <person name="Kanamori H."/>
            <person name="Katayose Y."/>
            <person name="Fujisawa M."/>
            <person name="Namiki N."/>
            <person name="Mizuno H."/>
            <person name="Yamamoto K."/>
            <person name="Antonio B.A."/>
            <person name="Baba T."/>
            <person name="Sakata K."/>
            <person name="Nagamura Y."/>
            <person name="Aoki H."/>
            <person name="Arikawa K."/>
            <person name="Arita K."/>
            <person name="Bito T."/>
            <person name="Chiden Y."/>
            <person name="Fujitsuka N."/>
            <person name="Fukunaka R."/>
            <person name="Hamada M."/>
            <person name="Harada C."/>
            <person name="Hayashi A."/>
            <person name="Hijishita S."/>
            <person name="Honda M."/>
            <person name="Hosokawa S."/>
            <person name="Ichikawa Y."/>
            <person name="Idonuma A."/>
            <person name="Iijima M."/>
            <person name="Ikeda M."/>
            <person name="Ikeno M."/>
            <person name="Ito K."/>
            <person name="Ito S."/>
            <person name="Ito T."/>
            <person name="Ito Y."/>
            <person name="Ito Y."/>
            <person name="Iwabuchi A."/>
            <person name="Kamiya K."/>
            <person name="Karasawa W."/>
            <person name="Kurita K."/>
            <person name="Katagiri S."/>
            <person name="Kikuta A."/>
            <person name="Kobayashi H."/>
            <person name="Kobayashi N."/>
            <person name="Machita K."/>
            <person name="Maehara T."/>
            <person name="Masukawa M."/>
            <person name="Mizubayashi T."/>
            <person name="Mukai Y."/>
            <person name="Nagasaki H."/>
            <person name="Nagata Y."/>
            <person name="Naito S."/>
            <person name="Nakashima M."/>
            <person name="Nakama Y."/>
            <person name="Nakamichi Y."/>
            <person name="Nakamura M."/>
            <person name="Meguro A."/>
            <person name="Negishi M."/>
            <person name="Ohta I."/>
            <person name="Ohta T."/>
            <person name="Okamoto M."/>
            <person name="Ono N."/>
            <person name="Saji S."/>
            <person name="Sakaguchi M."/>
            <person name="Sakai K."/>
            <person name="Shibata M."/>
            <person name="Shimokawa T."/>
            <person name="Song J."/>
            <person name="Takazaki Y."/>
            <person name="Terasawa K."/>
            <person name="Tsugane M."/>
            <person name="Tsuji K."/>
            <person name="Ueda S."/>
            <person name="Waki K."/>
            <person name="Yamagata H."/>
            <person name="Yamamoto M."/>
            <person name="Yamamoto S."/>
            <person name="Yamane H."/>
            <person name="Yoshiki S."/>
            <person name="Yoshihara R."/>
            <person name="Yukawa K."/>
            <person name="Zhong H."/>
            <person name="Yano M."/>
            <person name="Yuan Q."/>
            <person name="Ouyang S."/>
            <person name="Liu J."/>
            <person name="Jones K.M."/>
            <person name="Gansberger K."/>
            <person name="Moffat K."/>
            <person name="Hill J."/>
            <person name="Bera J."/>
            <person name="Fadrosh D."/>
            <person name="Jin S."/>
            <person name="Johri S."/>
            <person name="Kim M."/>
            <person name="Overton L."/>
            <person name="Reardon M."/>
            <person name="Tsitrin T."/>
            <person name="Vuong H."/>
            <person name="Weaver B."/>
            <person name="Ciecko A."/>
            <person name="Tallon L."/>
            <person name="Jackson J."/>
            <person name="Pai G."/>
            <person name="Aken S.V."/>
            <person name="Utterback T."/>
            <person name="Reidmuller S."/>
            <person name="Feldblyum T."/>
            <person name="Hsiao J."/>
            <person name="Zismann V."/>
            <person name="Iobst S."/>
            <person name="de Vazeille A.R."/>
            <person name="Buell C.R."/>
            <person name="Ying K."/>
            <person name="Li Y."/>
            <person name="Lu T."/>
            <person name="Huang Y."/>
            <person name="Zhao Q."/>
            <person name="Feng Q."/>
            <person name="Zhang L."/>
            <person name="Zhu J."/>
            <person name="Weng Q."/>
            <person name="Mu J."/>
            <person name="Lu Y."/>
            <person name="Fan D."/>
            <person name="Liu Y."/>
            <person name="Guan J."/>
            <person name="Zhang Y."/>
            <person name="Yu S."/>
            <person name="Liu X."/>
            <person name="Zhang Y."/>
            <person name="Hong G."/>
            <person name="Han B."/>
            <person name="Choisne N."/>
            <person name="Demange N."/>
            <person name="Orjeda G."/>
            <person name="Samain S."/>
            <person name="Cattolico L."/>
            <person name="Pelletier E."/>
            <person name="Couloux A."/>
            <person name="Segurens B."/>
            <person name="Wincker P."/>
            <person name="D'Hont A."/>
            <person name="Scarpelli C."/>
            <person name="Weissenbach J."/>
            <person name="Salanoubat M."/>
            <person name="Quetier F."/>
            <person name="Yu Y."/>
            <person name="Kim H.R."/>
            <person name="Rambo T."/>
            <person name="Currie J."/>
            <person name="Collura K."/>
            <person name="Luo M."/>
            <person name="Yang T."/>
            <person name="Ammiraju J.S.S."/>
            <person name="Engler F."/>
            <person name="Soderlund C."/>
            <person name="Wing R.A."/>
            <person name="Palmer L.E."/>
            <person name="de la Bastide M."/>
            <person name="Spiegel L."/>
            <person name="Nascimento L."/>
            <person name="Zutavern T."/>
            <person name="O'Shaughnessy A."/>
            <person name="Dike S."/>
            <person name="Dedhia N."/>
            <person name="Preston R."/>
            <person name="Balija V."/>
            <person name="McCombie W.R."/>
            <person name="Chow T."/>
            <person name="Chen H."/>
            <person name="Chung M."/>
            <person name="Chen C."/>
            <person name="Shaw J."/>
            <person name="Wu H."/>
            <person name="Hsiao K."/>
            <person name="Chao Y."/>
            <person name="Chu M."/>
            <person name="Cheng C."/>
            <person name="Hour A."/>
            <person name="Lee P."/>
            <person name="Lin S."/>
            <person name="Lin Y."/>
            <person name="Liou J."/>
            <person name="Liu S."/>
            <person name="Hsing Y."/>
            <person name="Raghuvanshi S."/>
            <person name="Mohanty A."/>
            <person name="Bharti A.K."/>
            <person name="Gaur A."/>
            <person name="Gupta V."/>
            <person name="Kumar D."/>
            <person name="Ravi V."/>
            <person name="Vij S."/>
            <person name="Kapur A."/>
            <person name="Khurana P."/>
            <person name="Khurana P."/>
            <person name="Khurana J.P."/>
            <person name="Tyagi A.K."/>
            <person name="Gaikwad K."/>
            <person name="Singh A."/>
            <person name="Dalal V."/>
            <person name="Srivastava S."/>
            <person name="Dixit A."/>
            <person name="Pal A.K."/>
            <person name="Ghazi I.A."/>
            <person name="Yadav M."/>
            <person name="Pandit A."/>
            <person name="Bhargava A."/>
            <person name="Sureshbabu K."/>
            <person name="Batra K."/>
            <person name="Sharma T.R."/>
            <person name="Mohapatra T."/>
            <person name="Singh N.K."/>
            <person name="Messing J."/>
            <person name="Nelson A.B."/>
            <person name="Fuks G."/>
            <person name="Kavchok S."/>
            <person name="Keizer G."/>
            <person name="Linton E."/>
            <person name="Llaca V."/>
            <person name="Song R."/>
            <person name="Tanyolac B."/>
            <person name="Young S."/>
            <person name="Ho-Il K."/>
            <person name="Hahn J.H."/>
            <person name="Sangsakoo G."/>
            <person name="Vanavichit A."/>
            <person name="de Mattos Luiz.A.T."/>
            <person name="Zimmer P.D."/>
            <person name="Malone G."/>
            <person name="Dellagostin O."/>
            <person name="de Oliveira A.C."/>
            <person name="Bevan M."/>
            <person name="Bancroft I."/>
            <person name="Minx P."/>
            <person name="Cordum H."/>
            <person name="Wilson R."/>
            <person name="Cheng Z."/>
            <person name="Jin W."/>
            <person name="Jiang J."/>
            <person name="Leong S.A."/>
            <person name="Iwama H."/>
            <person name="Gojobori T."/>
            <person name="Itoh T."/>
            <person name="Niimura Y."/>
            <person name="Fujii Y."/>
            <person name="Habara T."/>
            <person name="Sakai H."/>
            <person name="Sato Y."/>
            <person name="Wilson G."/>
            <person name="Kumar K."/>
            <person name="McCouch S."/>
            <person name="Juretic N."/>
            <person name="Hoen D."/>
            <person name="Wright S."/>
            <person name="Bruskiewich R."/>
            <person name="Bureau T."/>
            <person name="Miyao A."/>
            <person name="Hirochika H."/>
            <person name="Nishikawa T."/>
            <person name="Kadowaki K."/>
            <person name="Sugiura M."/>
            <person name="Burr B."/>
            <person name="Sasaki T."/>
        </authorList>
    </citation>
    <scope>NUCLEOTIDE SEQUENCE [LARGE SCALE GENOMIC DNA]</scope>
    <source>
        <strain evidence="3">cv. Nipponbare</strain>
    </source>
</reference>
<dbReference type="Proteomes" id="UP000000763">
    <property type="component" value="Chromosome 7"/>
</dbReference>
<keyword evidence="1" id="KW-0812">Transmembrane</keyword>
<name>Q0D6W5_ORYSJ</name>
<protein>
    <submittedName>
        <fullName evidence="2">Os07g0432300 protein</fullName>
    </submittedName>
</protein>
<gene>
    <name evidence="2" type="ordered locus">Os07g0432300</name>
</gene>
<evidence type="ECO:0000313" key="2">
    <source>
        <dbReference type="EMBL" id="BAF21408.2"/>
    </source>
</evidence>
<reference evidence="3" key="2">
    <citation type="journal article" date="2008" name="Nucleic Acids Res.">
        <title>The rice annotation project database (RAP-DB): 2008 update.</title>
        <authorList>
            <consortium name="The rice annotation project (RAP)"/>
        </authorList>
    </citation>
    <scope>GENOME REANNOTATION</scope>
    <source>
        <strain evidence="3">cv. Nipponbare</strain>
    </source>
</reference>
<dbReference type="KEGG" id="dosa:Os07g0432300"/>
<evidence type="ECO:0000313" key="3">
    <source>
        <dbReference type="Proteomes" id="UP000000763"/>
    </source>
</evidence>
<keyword evidence="1" id="KW-0472">Membrane</keyword>
<accession>Q0D6W5</accession>
<dbReference type="AlphaFoldDB" id="Q0D6W5"/>
<evidence type="ECO:0000256" key="1">
    <source>
        <dbReference type="SAM" id="Phobius"/>
    </source>
</evidence>
<sequence length="100" mass="11595">MQQPHCAAVAESTVRLKMTRHMITIEVAEALCDDVDNAQMDRLGMDKVRMAAYLYIMNMVQMATCISCVPGNFKFARFRRWTEGDDFQIHLARTRQMKFS</sequence>
<organism evidence="2 3">
    <name type="scientific">Oryza sativa subsp. japonica</name>
    <name type="common">Rice</name>
    <dbReference type="NCBI Taxonomy" id="39947"/>
    <lineage>
        <taxon>Eukaryota</taxon>
        <taxon>Viridiplantae</taxon>
        <taxon>Streptophyta</taxon>
        <taxon>Embryophyta</taxon>
        <taxon>Tracheophyta</taxon>
        <taxon>Spermatophyta</taxon>
        <taxon>Magnoliopsida</taxon>
        <taxon>Liliopsida</taxon>
        <taxon>Poales</taxon>
        <taxon>Poaceae</taxon>
        <taxon>BOP clade</taxon>
        <taxon>Oryzoideae</taxon>
        <taxon>Oryzeae</taxon>
        <taxon>Oryzinae</taxon>
        <taxon>Oryza</taxon>
        <taxon>Oryza sativa</taxon>
    </lineage>
</organism>
<proteinExistence type="predicted"/>
<dbReference type="EMBL" id="AP008213">
    <property type="protein sequence ID" value="BAF21408.2"/>
    <property type="molecule type" value="Genomic_DNA"/>
</dbReference>
<keyword evidence="1" id="KW-1133">Transmembrane helix</keyword>
<feature type="transmembrane region" description="Helical" evidence="1">
    <location>
        <begin position="52"/>
        <end position="73"/>
    </location>
</feature>